<accession>A0A401ZUM7</accession>
<dbReference type="Proteomes" id="UP000287352">
    <property type="component" value="Unassembled WGS sequence"/>
</dbReference>
<comment type="caution">
    <text evidence="3">The sequence shown here is derived from an EMBL/GenBank/DDBJ whole genome shotgun (WGS) entry which is preliminary data.</text>
</comment>
<dbReference type="InterPro" id="IPR011006">
    <property type="entry name" value="CheY-like_superfamily"/>
</dbReference>
<feature type="domain" description="Response regulatory" evidence="2">
    <location>
        <begin position="6"/>
        <end position="120"/>
    </location>
</feature>
<dbReference type="InterPro" id="IPR001789">
    <property type="entry name" value="Sig_transdc_resp-reg_receiver"/>
</dbReference>
<keyword evidence="4" id="KW-1185">Reference proteome</keyword>
<keyword evidence="1" id="KW-0597">Phosphoprotein</keyword>
<evidence type="ECO:0000256" key="1">
    <source>
        <dbReference type="PROSITE-ProRule" id="PRU00169"/>
    </source>
</evidence>
<sequence length="128" mass="14564">MDQAQKAVIIKPWNSVHAIIELQLRLELFSVKSYEDHLIALSELPQLVMKPDLIVIDLTVKNLPSIVAGIQSCCPNVRLIVLVDEKETKLAEDIRRLHNTHVLFKPFTVKTLLDLVRGDIYVEPTETN</sequence>
<dbReference type="AlphaFoldDB" id="A0A401ZUM7"/>
<proteinExistence type="predicted"/>
<name>A0A401ZUM7_9CHLR</name>
<dbReference type="GO" id="GO:0000160">
    <property type="term" value="P:phosphorelay signal transduction system"/>
    <property type="evidence" value="ECO:0007669"/>
    <property type="project" value="InterPro"/>
</dbReference>
<evidence type="ECO:0000259" key="2">
    <source>
        <dbReference type="PROSITE" id="PS50110"/>
    </source>
</evidence>
<feature type="modified residue" description="4-aspartylphosphate" evidence="1">
    <location>
        <position position="57"/>
    </location>
</feature>
<dbReference type="RefSeq" id="WP_126578215.1">
    <property type="nucleotide sequence ID" value="NZ_BIFR01000001.1"/>
</dbReference>
<dbReference type="EMBL" id="BIFR01000001">
    <property type="protein sequence ID" value="GCE10625.1"/>
    <property type="molecule type" value="Genomic_DNA"/>
</dbReference>
<evidence type="ECO:0000313" key="4">
    <source>
        <dbReference type="Proteomes" id="UP000287352"/>
    </source>
</evidence>
<dbReference type="PROSITE" id="PS50110">
    <property type="entry name" value="RESPONSE_REGULATORY"/>
    <property type="match status" value="1"/>
</dbReference>
<organism evidence="3 4">
    <name type="scientific">Tengunoibacter tsumagoiensis</name>
    <dbReference type="NCBI Taxonomy" id="2014871"/>
    <lineage>
        <taxon>Bacteria</taxon>
        <taxon>Bacillati</taxon>
        <taxon>Chloroflexota</taxon>
        <taxon>Ktedonobacteria</taxon>
        <taxon>Ktedonobacterales</taxon>
        <taxon>Dictyobacteraceae</taxon>
        <taxon>Tengunoibacter</taxon>
    </lineage>
</organism>
<protein>
    <recommendedName>
        <fullName evidence="2">Response regulatory domain-containing protein</fullName>
    </recommendedName>
</protein>
<reference evidence="4" key="1">
    <citation type="submission" date="2018-12" db="EMBL/GenBank/DDBJ databases">
        <title>Tengunoibacter tsumagoiensis gen. nov., sp. nov., Dictyobacter kobayashii sp. nov., D. alpinus sp. nov., and D. joshuensis sp. nov. and description of Dictyobacteraceae fam. nov. within the order Ktedonobacterales isolated from Tengu-no-mugimeshi.</title>
        <authorList>
            <person name="Wang C.M."/>
            <person name="Zheng Y."/>
            <person name="Sakai Y."/>
            <person name="Toyoda A."/>
            <person name="Minakuchi Y."/>
            <person name="Abe K."/>
            <person name="Yokota A."/>
            <person name="Yabe S."/>
        </authorList>
    </citation>
    <scope>NUCLEOTIDE SEQUENCE [LARGE SCALE GENOMIC DNA]</scope>
    <source>
        <strain evidence="4">Uno3</strain>
    </source>
</reference>
<dbReference type="SUPFAM" id="SSF52172">
    <property type="entry name" value="CheY-like"/>
    <property type="match status" value="1"/>
</dbReference>
<gene>
    <name evidence="3" type="ORF">KTT_04840</name>
</gene>
<evidence type="ECO:0000313" key="3">
    <source>
        <dbReference type="EMBL" id="GCE10625.1"/>
    </source>
</evidence>
<dbReference type="Gene3D" id="3.40.50.2300">
    <property type="match status" value="1"/>
</dbReference>